<dbReference type="Pfam" id="PF00005">
    <property type="entry name" value="ABC_tran"/>
    <property type="match status" value="1"/>
</dbReference>
<feature type="transmembrane region" description="Helical" evidence="7">
    <location>
        <begin position="275"/>
        <end position="291"/>
    </location>
</feature>
<dbReference type="InterPro" id="IPR036640">
    <property type="entry name" value="ABC1_TM_sf"/>
</dbReference>
<keyword evidence="2 7" id="KW-0812">Transmembrane</keyword>
<keyword evidence="6 7" id="KW-0472">Membrane</keyword>
<feature type="transmembrane region" description="Helical" evidence="7">
    <location>
        <begin position="134"/>
        <end position="156"/>
    </location>
</feature>
<feature type="transmembrane region" description="Helical" evidence="7">
    <location>
        <begin position="12"/>
        <end position="36"/>
    </location>
</feature>
<keyword evidence="4 10" id="KW-0067">ATP-binding</keyword>
<dbReference type="Proteomes" id="UP001174909">
    <property type="component" value="Unassembled WGS sequence"/>
</dbReference>
<evidence type="ECO:0000313" key="10">
    <source>
        <dbReference type="EMBL" id="CAI8031308.1"/>
    </source>
</evidence>
<dbReference type="EMBL" id="CASHTH010002528">
    <property type="protein sequence ID" value="CAI8031308.1"/>
    <property type="molecule type" value="Genomic_DNA"/>
</dbReference>
<protein>
    <submittedName>
        <fullName evidence="10">Uncharacterized ABC transporter ATP-binding protein YknV</fullName>
    </submittedName>
</protein>
<dbReference type="Gene3D" id="3.40.50.300">
    <property type="entry name" value="P-loop containing nucleotide triphosphate hydrolases"/>
    <property type="match status" value="2"/>
</dbReference>
<evidence type="ECO:0000256" key="7">
    <source>
        <dbReference type="SAM" id="Phobius"/>
    </source>
</evidence>
<dbReference type="Gene3D" id="1.20.1560.10">
    <property type="entry name" value="ABC transporter type 1, transmembrane domain"/>
    <property type="match status" value="1"/>
</dbReference>
<evidence type="ECO:0000256" key="5">
    <source>
        <dbReference type="ARBA" id="ARBA00022989"/>
    </source>
</evidence>
<gene>
    <name evidence="10" type="ORF">GBAR_LOCUS17784</name>
</gene>
<evidence type="ECO:0000259" key="8">
    <source>
        <dbReference type="PROSITE" id="PS50893"/>
    </source>
</evidence>
<keyword evidence="11" id="KW-1185">Reference proteome</keyword>
<dbReference type="GO" id="GO:0005524">
    <property type="term" value="F:ATP binding"/>
    <property type="evidence" value="ECO:0007669"/>
    <property type="project" value="UniProtKB-KW"/>
</dbReference>
<comment type="subcellular location">
    <subcellularLocation>
        <location evidence="1">Membrane</location>
        <topology evidence="1">Multi-pass membrane protein</topology>
    </subcellularLocation>
</comment>
<evidence type="ECO:0000256" key="1">
    <source>
        <dbReference type="ARBA" id="ARBA00004141"/>
    </source>
</evidence>
<dbReference type="SUPFAM" id="SSF90123">
    <property type="entry name" value="ABC transporter transmembrane region"/>
    <property type="match status" value="1"/>
</dbReference>
<dbReference type="CDD" id="cd18545">
    <property type="entry name" value="ABC_6TM_YknV_like"/>
    <property type="match status" value="1"/>
</dbReference>
<dbReference type="GO" id="GO:0016887">
    <property type="term" value="F:ATP hydrolysis activity"/>
    <property type="evidence" value="ECO:0007669"/>
    <property type="project" value="InterPro"/>
</dbReference>
<dbReference type="Pfam" id="PF00664">
    <property type="entry name" value="ABC_membrane"/>
    <property type="match status" value="1"/>
</dbReference>
<dbReference type="PANTHER" id="PTHR43394:SF1">
    <property type="entry name" value="ATP-BINDING CASSETTE SUB-FAMILY B MEMBER 10, MITOCHONDRIAL"/>
    <property type="match status" value="1"/>
</dbReference>
<sequence length="557" mass="61584">MRRLWPFAAPHTTVLIVAAVCMVGTAASQLLGPYLIKLALDGPIAQGDPGSSPGQALRALTVIVLFYLGNTLAGWGLQYGQTLLLMRAAQRVLLNLRQALFRHLMRLDVAFHDRQSVGRLMSRVQNDVGTLQDLFTSGILSILSDALTLVGILVVLFTMHPYLALLTSVVVPLVLIVTAYWRTHSRRAFQVVRRALARVNASLQENISSVRVIQSLCSETINMRRFERLNADHLDATLKAAHLSALFFPAIEMMTTLAIAVVVVCGAPLVMDGDLSAGVLVAFVLYMYRFFEPLRDLSFRWNSLQMAMASGERIFEVLETPRHVLEDATPVRLPRLRGEVAFRGVSFHYQPGVPVLDNFSLEVPAGQSLAIVGHTGAGKTTLINLLTRFYDVTEGAILIDGIDLRRLSQADLRRQVAIVLQEPFLFSGTVRENLRYANPDATDAAVEAAARALGVHDSIMRLEHGYDTEVRERGSLLSHGQRQLVSFTGLKTLLHGRTTFIIAHRLSTVKQADRIIVLENGRLMESGTHEELVRRHGPYARLYDMTHASLVAGFDGE</sequence>
<proteinExistence type="predicted"/>
<dbReference type="InterPro" id="IPR003439">
    <property type="entry name" value="ABC_transporter-like_ATP-bd"/>
</dbReference>
<evidence type="ECO:0000256" key="4">
    <source>
        <dbReference type="ARBA" id="ARBA00022840"/>
    </source>
</evidence>
<evidence type="ECO:0000256" key="3">
    <source>
        <dbReference type="ARBA" id="ARBA00022741"/>
    </source>
</evidence>
<name>A0AA35SLH9_GEOBA</name>
<feature type="domain" description="ABC transporter" evidence="8">
    <location>
        <begin position="340"/>
        <end position="545"/>
    </location>
</feature>
<dbReference type="SUPFAM" id="SSF52540">
    <property type="entry name" value="P-loop containing nucleoside triphosphate hydrolases"/>
    <property type="match status" value="1"/>
</dbReference>
<keyword evidence="3" id="KW-0547">Nucleotide-binding</keyword>
<dbReference type="SMART" id="SM00382">
    <property type="entry name" value="AAA"/>
    <property type="match status" value="1"/>
</dbReference>
<dbReference type="AlphaFoldDB" id="A0AA35SLH9"/>
<evidence type="ECO:0000256" key="2">
    <source>
        <dbReference type="ARBA" id="ARBA00022692"/>
    </source>
</evidence>
<dbReference type="GO" id="GO:0016020">
    <property type="term" value="C:membrane"/>
    <property type="evidence" value="ECO:0007669"/>
    <property type="project" value="UniProtKB-SubCell"/>
</dbReference>
<reference evidence="10" key="1">
    <citation type="submission" date="2023-03" db="EMBL/GenBank/DDBJ databases">
        <authorList>
            <person name="Steffen K."/>
            <person name="Cardenas P."/>
        </authorList>
    </citation>
    <scope>NUCLEOTIDE SEQUENCE</scope>
</reference>
<feature type="transmembrane region" description="Helical" evidence="7">
    <location>
        <begin position="56"/>
        <end position="77"/>
    </location>
</feature>
<feature type="transmembrane region" description="Helical" evidence="7">
    <location>
        <begin position="162"/>
        <end position="181"/>
    </location>
</feature>
<dbReference type="GO" id="GO:0015421">
    <property type="term" value="F:ABC-type oligopeptide transporter activity"/>
    <property type="evidence" value="ECO:0007669"/>
    <property type="project" value="TreeGrafter"/>
</dbReference>
<organism evidence="10 11">
    <name type="scientific">Geodia barretti</name>
    <name type="common">Barrett's horny sponge</name>
    <dbReference type="NCBI Taxonomy" id="519541"/>
    <lineage>
        <taxon>Eukaryota</taxon>
        <taxon>Metazoa</taxon>
        <taxon>Porifera</taxon>
        <taxon>Demospongiae</taxon>
        <taxon>Heteroscleromorpha</taxon>
        <taxon>Tetractinellida</taxon>
        <taxon>Astrophorina</taxon>
        <taxon>Geodiidae</taxon>
        <taxon>Geodia</taxon>
    </lineage>
</organism>
<evidence type="ECO:0000259" key="9">
    <source>
        <dbReference type="PROSITE" id="PS50929"/>
    </source>
</evidence>
<evidence type="ECO:0000256" key="6">
    <source>
        <dbReference type="ARBA" id="ARBA00023136"/>
    </source>
</evidence>
<dbReference type="PROSITE" id="PS50893">
    <property type="entry name" value="ABC_TRANSPORTER_2"/>
    <property type="match status" value="1"/>
</dbReference>
<accession>A0AA35SLH9</accession>
<dbReference type="PANTHER" id="PTHR43394">
    <property type="entry name" value="ATP-DEPENDENT PERMEASE MDL1, MITOCHONDRIAL"/>
    <property type="match status" value="1"/>
</dbReference>
<keyword evidence="5 7" id="KW-1133">Transmembrane helix</keyword>
<dbReference type="InterPro" id="IPR027417">
    <property type="entry name" value="P-loop_NTPase"/>
</dbReference>
<dbReference type="InterPro" id="IPR011527">
    <property type="entry name" value="ABC1_TM_dom"/>
</dbReference>
<dbReference type="InterPro" id="IPR039421">
    <property type="entry name" value="Type_1_exporter"/>
</dbReference>
<comment type="caution">
    <text evidence="10">The sequence shown here is derived from an EMBL/GenBank/DDBJ whole genome shotgun (WGS) entry which is preliminary data.</text>
</comment>
<dbReference type="PROSITE" id="PS50929">
    <property type="entry name" value="ABC_TM1F"/>
    <property type="match status" value="1"/>
</dbReference>
<dbReference type="InterPro" id="IPR003593">
    <property type="entry name" value="AAA+_ATPase"/>
</dbReference>
<evidence type="ECO:0000313" key="11">
    <source>
        <dbReference type="Proteomes" id="UP001174909"/>
    </source>
</evidence>
<feature type="transmembrane region" description="Helical" evidence="7">
    <location>
        <begin position="246"/>
        <end position="269"/>
    </location>
</feature>
<feature type="domain" description="ABC transmembrane type-1" evidence="9">
    <location>
        <begin position="16"/>
        <end position="306"/>
    </location>
</feature>